<dbReference type="InterPro" id="IPR038672">
    <property type="entry name" value="CpcT/CpeT_sf"/>
</dbReference>
<organism evidence="2">
    <name type="scientific">Arion vulgaris</name>
    <dbReference type="NCBI Taxonomy" id="1028688"/>
    <lineage>
        <taxon>Eukaryota</taxon>
        <taxon>Metazoa</taxon>
        <taxon>Spiralia</taxon>
        <taxon>Lophotrochozoa</taxon>
        <taxon>Mollusca</taxon>
        <taxon>Gastropoda</taxon>
        <taxon>Heterobranchia</taxon>
        <taxon>Euthyneura</taxon>
        <taxon>Panpulmonata</taxon>
        <taxon>Eupulmonata</taxon>
        <taxon>Stylommatophora</taxon>
        <taxon>Helicina</taxon>
        <taxon>Arionoidea</taxon>
        <taxon>Arionidae</taxon>
        <taxon>Arion</taxon>
    </lineage>
</organism>
<accession>A0A0B7A183</accession>
<keyword evidence="1" id="KW-0732">Signal</keyword>
<protein>
    <submittedName>
        <fullName evidence="2">Uncharacterized protein</fullName>
    </submittedName>
</protein>
<feature type="signal peptide" evidence="1">
    <location>
        <begin position="1"/>
        <end position="17"/>
    </location>
</feature>
<dbReference type="AlphaFoldDB" id="A0A0B7A183"/>
<feature type="chain" id="PRO_5002112509" evidence="1">
    <location>
        <begin position="18"/>
        <end position="226"/>
    </location>
</feature>
<dbReference type="GO" id="GO:0016829">
    <property type="term" value="F:lyase activity"/>
    <property type="evidence" value="ECO:0007669"/>
    <property type="project" value="InterPro"/>
</dbReference>
<proteinExistence type="predicted"/>
<name>A0A0B7A183_9EUPU</name>
<evidence type="ECO:0000313" key="2">
    <source>
        <dbReference type="EMBL" id="CEK73861.1"/>
    </source>
</evidence>
<dbReference type="EMBL" id="HACG01026996">
    <property type="protein sequence ID" value="CEK73861.1"/>
    <property type="molecule type" value="Transcribed_RNA"/>
</dbReference>
<evidence type="ECO:0000256" key="1">
    <source>
        <dbReference type="SAM" id="SignalP"/>
    </source>
</evidence>
<feature type="non-terminal residue" evidence="2">
    <location>
        <position position="1"/>
    </location>
</feature>
<gene>
    <name evidence="2" type="primary">ORF88651</name>
</gene>
<sequence length="226" mass="24956">HHTLLLFFLGCCSTTSGMKFFTRYSVLFIAFCVLAGQISAGDVVRDFWKCLNGNYTNSKEVSEDVPSKPKHDQTQALCIPVRLPALPGPVIYFKETLNKVVVRQTLWSLRSDKENIVNASIYSFNYASSSGDFNLDAVLAALKPEDLHTDQDCFAVYIQLPNGAFAGDMADCEDNVNGKHPRYDGIIDCNSIIAKSPPAAKETTTFIPYVVLRSGERYPLPDESAA</sequence>
<reference evidence="2" key="1">
    <citation type="submission" date="2014-12" db="EMBL/GenBank/DDBJ databases">
        <title>Insight into the proteome of Arion vulgaris.</title>
        <authorList>
            <person name="Aradska J."/>
            <person name="Bulat T."/>
            <person name="Smidak R."/>
            <person name="Sarate P."/>
            <person name="Gangsoo J."/>
            <person name="Sialana F."/>
            <person name="Bilban M."/>
            <person name="Lubec G."/>
        </authorList>
    </citation>
    <scope>NUCLEOTIDE SEQUENCE</scope>
    <source>
        <tissue evidence="2">Skin</tissue>
    </source>
</reference>
<dbReference type="Gene3D" id="2.40.128.590">
    <property type="entry name" value="CpcT/CpeT domain"/>
    <property type="match status" value="1"/>
</dbReference>